<dbReference type="GO" id="GO:0014069">
    <property type="term" value="C:postsynaptic density"/>
    <property type="evidence" value="ECO:0007669"/>
    <property type="project" value="TreeGrafter"/>
</dbReference>
<organism evidence="10">
    <name type="scientific">Tetraodon nigroviridis</name>
    <name type="common">Spotted green pufferfish</name>
    <name type="synonym">Chelonodon nigroviridis</name>
    <dbReference type="NCBI Taxonomy" id="99883"/>
    <lineage>
        <taxon>Eukaryota</taxon>
        <taxon>Metazoa</taxon>
        <taxon>Chordata</taxon>
        <taxon>Craniata</taxon>
        <taxon>Vertebrata</taxon>
        <taxon>Euteleostomi</taxon>
        <taxon>Actinopterygii</taxon>
        <taxon>Neopterygii</taxon>
        <taxon>Teleostei</taxon>
        <taxon>Neoteleostei</taxon>
        <taxon>Acanthomorphata</taxon>
        <taxon>Eupercaria</taxon>
        <taxon>Tetraodontiformes</taxon>
        <taxon>Tetradontoidea</taxon>
        <taxon>Tetraodontidae</taxon>
        <taxon>Tetraodon</taxon>
    </lineage>
</organism>
<proteinExistence type="predicted"/>
<dbReference type="CDD" id="cd00173">
    <property type="entry name" value="SH2"/>
    <property type="match status" value="1"/>
</dbReference>
<feature type="domain" description="H15" evidence="9">
    <location>
        <begin position="237"/>
        <end position="312"/>
    </location>
</feature>
<dbReference type="SMART" id="SM00526">
    <property type="entry name" value="H15"/>
    <property type="match status" value="3"/>
</dbReference>
<dbReference type="OrthoDB" id="10013007at2759"/>
<feature type="compositionally biased region" description="Basic and acidic residues" evidence="8">
    <location>
        <begin position="429"/>
        <end position="445"/>
    </location>
</feature>
<dbReference type="AlphaFoldDB" id="Q4T9L9"/>
<comment type="subcellular location">
    <subcellularLocation>
        <location evidence="2">Chromosome</location>
    </subcellularLocation>
    <subcellularLocation>
        <location evidence="1">Nucleus</location>
    </subcellularLocation>
</comment>
<evidence type="ECO:0000256" key="3">
    <source>
        <dbReference type="ARBA" id="ARBA00019297"/>
    </source>
</evidence>
<dbReference type="InterPro" id="IPR036860">
    <property type="entry name" value="SH2_dom_sf"/>
</dbReference>
<dbReference type="Gene3D" id="3.30.505.10">
    <property type="entry name" value="SH2 domain"/>
    <property type="match status" value="1"/>
</dbReference>
<keyword evidence="6" id="KW-0238">DNA-binding</keyword>
<evidence type="ECO:0000313" key="10">
    <source>
        <dbReference type="EMBL" id="CAF90413.1"/>
    </source>
</evidence>
<protein>
    <recommendedName>
        <fullName evidence="3">Heterochromatin protein 1-binding protein 3</fullName>
    </recommendedName>
</protein>
<feature type="compositionally biased region" description="Acidic residues" evidence="8">
    <location>
        <begin position="324"/>
        <end position="343"/>
    </location>
</feature>
<dbReference type="PANTHER" id="PTHR15832">
    <property type="entry name" value="SHC (SRC HOMOLOGY DOMAIN C-TERMINAL) ADAPTOR HOMOLOG"/>
    <property type="match status" value="1"/>
</dbReference>
<dbReference type="GO" id="GO:0003677">
    <property type="term" value="F:DNA binding"/>
    <property type="evidence" value="ECO:0007669"/>
    <property type="project" value="InterPro"/>
</dbReference>
<dbReference type="SUPFAM" id="SSF46785">
    <property type="entry name" value="Winged helix' DNA-binding domain"/>
    <property type="match status" value="3"/>
</dbReference>
<dbReference type="CDD" id="cd00073">
    <property type="entry name" value="H15"/>
    <property type="match status" value="1"/>
</dbReference>
<dbReference type="PROSITE" id="PS51504">
    <property type="entry name" value="H15"/>
    <property type="match status" value="2"/>
</dbReference>
<dbReference type="CDD" id="cd13157">
    <property type="entry name" value="PTB_tensin-related"/>
    <property type="match status" value="1"/>
</dbReference>
<dbReference type="Gene3D" id="1.10.10.10">
    <property type="entry name" value="Winged helix-like DNA-binding domain superfamily/Winged helix DNA-binding domain"/>
    <property type="match status" value="3"/>
</dbReference>
<dbReference type="InterPro" id="IPR036388">
    <property type="entry name" value="WH-like_DNA-bd_sf"/>
</dbReference>
<keyword evidence="7" id="KW-0539">Nucleus</keyword>
<feature type="region of interest" description="Disordered" evidence="8">
    <location>
        <begin position="319"/>
        <end position="468"/>
    </location>
</feature>
<dbReference type="InterPro" id="IPR005818">
    <property type="entry name" value="Histone_H1/H5_H15"/>
</dbReference>
<evidence type="ECO:0000256" key="5">
    <source>
        <dbReference type="ARBA" id="ARBA00022737"/>
    </source>
</evidence>
<dbReference type="GO" id="GO:0006334">
    <property type="term" value="P:nucleosome assembly"/>
    <property type="evidence" value="ECO:0007669"/>
    <property type="project" value="InterPro"/>
</dbReference>
<keyword evidence="5" id="KW-0677">Repeat</keyword>
<dbReference type="Gene3D" id="2.30.29.30">
    <property type="entry name" value="Pleckstrin-homology domain (PH domain)/Phosphotyrosine-binding domain (PTB)"/>
    <property type="match status" value="1"/>
</dbReference>
<feature type="domain" description="H15" evidence="9">
    <location>
        <begin position="139"/>
        <end position="225"/>
    </location>
</feature>
<feature type="non-terminal residue" evidence="10">
    <location>
        <position position="887"/>
    </location>
</feature>
<dbReference type="Pfam" id="PF00538">
    <property type="entry name" value="Linker_histone"/>
    <property type="match status" value="3"/>
</dbReference>
<dbReference type="InterPro" id="IPR036390">
    <property type="entry name" value="WH_DNA-bd_sf"/>
</dbReference>
<dbReference type="PANTHER" id="PTHR15832:SF1">
    <property type="entry name" value="HETEROCHROMATIN PROTEIN 1-BINDING PROTEIN 3"/>
    <property type="match status" value="1"/>
</dbReference>
<comment type="caution">
    <text evidence="10">The sequence shown here is derived from an EMBL/GenBank/DDBJ whole genome shotgun (WGS) entry which is preliminary data.</text>
</comment>
<accession>Q4T9L9</accession>
<dbReference type="GO" id="GO:0000786">
    <property type="term" value="C:nucleosome"/>
    <property type="evidence" value="ECO:0007669"/>
    <property type="project" value="InterPro"/>
</dbReference>
<dbReference type="InterPro" id="IPR011993">
    <property type="entry name" value="PH-like_dom_sf"/>
</dbReference>
<evidence type="ECO:0000259" key="9">
    <source>
        <dbReference type="PROSITE" id="PS51504"/>
    </source>
</evidence>
<reference evidence="10" key="2">
    <citation type="submission" date="2004-02" db="EMBL/GenBank/DDBJ databases">
        <authorList>
            <consortium name="Genoscope"/>
            <consortium name="Whitehead Institute Centre for Genome Research"/>
        </authorList>
    </citation>
    <scope>NUCLEOTIDE SEQUENCE</scope>
</reference>
<evidence type="ECO:0000256" key="8">
    <source>
        <dbReference type="SAM" id="MobiDB-lite"/>
    </source>
</evidence>
<dbReference type="SUPFAM" id="SSF50729">
    <property type="entry name" value="PH domain-like"/>
    <property type="match status" value="1"/>
</dbReference>
<keyword evidence="4" id="KW-0158">Chromosome</keyword>
<reference evidence="10" key="1">
    <citation type="journal article" date="2004" name="Nature">
        <title>Genome duplication in the teleost fish Tetraodon nigroviridis reveals the early vertebrate proto-karyotype.</title>
        <authorList>
            <person name="Jaillon O."/>
            <person name="Aury J.-M."/>
            <person name="Brunet F."/>
            <person name="Petit J.-L."/>
            <person name="Stange-Thomann N."/>
            <person name="Mauceli E."/>
            <person name="Bouneau L."/>
            <person name="Fischer C."/>
            <person name="Ozouf-Costaz C."/>
            <person name="Bernot A."/>
            <person name="Nicaud S."/>
            <person name="Jaffe D."/>
            <person name="Fisher S."/>
            <person name="Lutfalla G."/>
            <person name="Dossat C."/>
            <person name="Segurens B."/>
            <person name="Dasilva C."/>
            <person name="Salanoubat M."/>
            <person name="Levy M."/>
            <person name="Boudet N."/>
            <person name="Castellano S."/>
            <person name="Anthouard V."/>
            <person name="Jubin C."/>
            <person name="Castelli V."/>
            <person name="Katinka M."/>
            <person name="Vacherie B."/>
            <person name="Biemont C."/>
            <person name="Skalli Z."/>
            <person name="Cattolico L."/>
            <person name="Poulain J."/>
            <person name="De Berardinis V."/>
            <person name="Cruaud C."/>
            <person name="Duprat S."/>
            <person name="Brottier P."/>
            <person name="Coutanceau J.-P."/>
            <person name="Gouzy J."/>
            <person name="Parra G."/>
            <person name="Lardier G."/>
            <person name="Chapple C."/>
            <person name="McKernan K.J."/>
            <person name="McEwan P."/>
            <person name="Bosak S."/>
            <person name="Kellis M."/>
            <person name="Volff J.-N."/>
            <person name="Guigo R."/>
            <person name="Zody M.C."/>
            <person name="Mesirov J."/>
            <person name="Lindblad-Toh K."/>
            <person name="Birren B."/>
            <person name="Nusbaum C."/>
            <person name="Kahn D."/>
            <person name="Robinson-Rechavi M."/>
            <person name="Laudet V."/>
            <person name="Schachter V."/>
            <person name="Quetier F."/>
            <person name="Saurin W."/>
            <person name="Scarpelli C."/>
            <person name="Wincker P."/>
            <person name="Lander E.S."/>
            <person name="Weissenbach J."/>
            <person name="Roest Crollius H."/>
        </authorList>
    </citation>
    <scope>NUCLEOTIDE SEQUENCE [LARGE SCALE GENOMIC DNA]</scope>
</reference>
<evidence type="ECO:0000256" key="4">
    <source>
        <dbReference type="ARBA" id="ARBA00022454"/>
    </source>
</evidence>
<evidence type="ECO:0000256" key="2">
    <source>
        <dbReference type="ARBA" id="ARBA00004286"/>
    </source>
</evidence>
<evidence type="ECO:0000256" key="7">
    <source>
        <dbReference type="ARBA" id="ARBA00023242"/>
    </source>
</evidence>
<sequence>KDGYKYEKSKVKKVKRTVPAWASISASKKVLVTNFSGSQHRVDDVLLEAIMVRRRPWSWSWPWPAPVGLAGLSGVFQSCSNKAGVSYQSLLKYVVKKYPGMEIEKKKFLLKKAMKKHLEKGTIKQLKGKGLSGTFAIGNKPVLSKKCAQKMESLGDALPLIITRLCEPKEASYNLIRKYLEQHFPHLRIDSRPDVLRTALVKAVERGQLERITGKGASGTFQVRPPHTLPVSSCAAEGGALEDAIAAAITAMNEPKTCSTTILRRYLLDANKDRKQYQLVAHLRRTLSKCKVLGWMEQITGHGFNGTYQLSFPFYPRKKKASQESEEDDDNDEEEEEESEEEEAPPRRRAAGRGGALTKKAASSAILAARNPKVARKEPAAPPPPKATPTKKSAPARKTRTPAVKKMSRRGSRPGQEAPQRRRAAPRRSKVEASGRDSAPSRKEAQGGQQTTRRGSMGEAPAGGDGAVTRSAEYLGSFPVEDLCLDEQMEQLHTQLEALRDGAECLLASGARLQTLLMAHALRRVSLSTARPADAQFAFVSHNPGRVDAQLYCHVFQARHAPEAQFLNLLLCRCFQLSYLDKHPEEAQEGSAGCLPQRNPSLLNHGFPLSVSALVSFRRAPFLGLLPGTKKKSPKAYRDPAVSQDEAFASSPSLVRKKAIRTKELRSGAYRSFTFTPLKQRNLQERLKASAGPGVGRELSLGEARPSVLERDPDEAAAPGAWAPSLAETEEAVAQAVWCWAGIAMLVPRPPSARNAAPRWSTVSHFSDFLVFFRDSSCLLLADDVLGSYLLCPHPKKTNYGSLVVRTPSGLVTRLVENTRKGKFLLEKSKREFGCLAELIEHYATVDGELPCLLSCARVNHCYEWEEKANKQQPKSRNKHPHGKKWL</sequence>
<gene>
    <name evidence="10" type="ORF">GSTENG00004681001</name>
</gene>
<dbReference type="KEGG" id="tng:GSTEN00004681G001"/>
<dbReference type="EMBL" id="CAAE01007535">
    <property type="protein sequence ID" value="CAF90413.1"/>
    <property type="molecule type" value="Genomic_DNA"/>
</dbReference>
<name>Q4T9L9_TETNG</name>
<dbReference type="SUPFAM" id="SSF55550">
    <property type="entry name" value="SH2 domain"/>
    <property type="match status" value="1"/>
</dbReference>
<evidence type="ECO:0000256" key="1">
    <source>
        <dbReference type="ARBA" id="ARBA00004123"/>
    </source>
</evidence>
<evidence type="ECO:0000256" key="6">
    <source>
        <dbReference type="ARBA" id="ARBA00023125"/>
    </source>
</evidence>